<evidence type="ECO:0000256" key="5">
    <source>
        <dbReference type="ARBA" id="ARBA00022603"/>
    </source>
</evidence>
<keyword evidence="4 10" id="KW-0698">rRNA processing</keyword>
<reference evidence="12 13" key="1">
    <citation type="journal article" date="2024" name="Arch. Microbiol.">
        <title>Corallococcus caeni sp. nov., a novel myxobacterium isolated from activated sludge.</title>
        <authorList>
            <person name="Tomita S."/>
            <person name="Nakai R."/>
            <person name="Kuroda K."/>
            <person name="Kurashita H."/>
            <person name="Hatamoto M."/>
            <person name="Yamaguchi T."/>
            <person name="Narihiro T."/>
        </authorList>
    </citation>
    <scope>NUCLEOTIDE SEQUENCE [LARGE SCALE GENOMIC DNA]</scope>
    <source>
        <strain evidence="12 13">NO1</strain>
    </source>
</reference>
<proteinExistence type="inferred from homology"/>
<evidence type="ECO:0000256" key="9">
    <source>
        <dbReference type="ARBA" id="ARBA00047944"/>
    </source>
</evidence>
<protein>
    <recommendedName>
        <fullName evidence="10">Ribosomal RNA small subunit methyltransferase E</fullName>
        <ecNumber evidence="10">2.1.1.193</ecNumber>
    </recommendedName>
</protein>
<dbReference type="Pfam" id="PF04452">
    <property type="entry name" value="Methyltrans_RNA"/>
    <property type="match status" value="1"/>
</dbReference>
<comment type="caution">
    <text evidence="12">The sequence shown here is derived from an EMBL/GenBank/DDBJ whole genome shotgun (WGS) entry which is preliminary data.</text>
</comment>
<evidence type="ECO:0000313" key="13">
    <source>
        <dbReference type="Proteomes" id="UP001342631"/>
    </source>
</evidence>
<keyword evidence="7 10" id="KW-0949">S-adenosyl-L-methionine</keyword>
<dbReference type="Gene3D" id="3.40.1280.10">
    <property type="match status" value="1"/>
</dbReference>
<evidence type="ECO:0000256" key="6">
    <source>
        <dbReference type="ARBA" id="ARBA00022679"/>
    </source>
</evidence>
<dbReference type="PANTHER" id="PTHR30027:SF3">
    <property type="entry name" value="16S RRNA (URACIL(1498)-N(3))-METHYLTRANSFERASE"/>
    <property type="match status" value="1"/>
</dbReference>
<sequence length="250" mass="27245">MVRTVNLLLLFDEDFQPDGTARLTGRRAQHAREVLKAEPGESLRVGRLDGPTGTGEVLENAPGLLHLRVTLTEAPPPRAGVDLLLAIPRPKALKKVLPAVASLGVDRVVLVNAARVEKSYFDSKVLNEAFVRELLHQGLEQARDTRPPEVLIRERFRPFVEDELDTVFGTDALRLLPHPPASQPLQARGVASARRVVLAIGPDGGWVPFEAQLLEAHGFQPFSLGPRILRVETAVPVLLGQVTLLKAPAP</sequence>
<comment type="similarity">
    <text evidence="2 10">Belongs to the RNA methyltransferase RsmE family.</text>
</comment>
<dbReference type="SUPFAM" id="SSF75217">
    <property type="entry name" value="alpha/beta knot"/>
    <property type="match status" value="1"/>
</dbReference>
<dbReference type="PIRSF" id="PIRSF015601">
    <property type="entry name" value="MTase_slr0722"/>
    <property type="match status" value="1"/>
</dbReference>
<dbReference type="NCBIfam" id="TIGR00046">
    <property type="entry name" value="RsmE family RNA methyltransferase"/>
    <property type="match status" value="1"/>
</dbReference>
<dbReference type="InterPro" id="IPR029026">
    <property type="entry name" value="tRNA_m1G_MTases_N"/>
</dbReference>
<dbReference type="NCBIfam" id="NF008700">
    <property type="entry name" value="PRK11713.5-4"/>
    <property type="match status" value="1"/>
</dbReference>
<gene>
    <name evidence="12" type="ORF">ASNO1_51270</name>
</gene>
<evidence type="ECO:0000256" key="1">
    <source>
        <dbReference type="ARBA" id="ARBA00004496"/>
    </source>
</evidence>
<dbReference type="InterPro" id="IPR046886">
    <property type="entry name" value="RsmE_MTase_dom"/>
</dbReference>
<dbReference type="EC" id="2.1.1.193" evidence="10"/>
<accession>A0ABQ6QXX9</accession>
<keyword evidence="3 10" id="KW-0963">Cytoplasm</keyword>
<evidence type="ECO:0000256" key="7">
    <source>
        <dbReference type="ARBA" id="ARBA00022691"/>
    </source>
</evidence>
<comment type="subcellular location">
    <subcellularLocation>
        <location evidence="1 10">Cytoplasm</location>
    </subcellularLocation>
</comment>
<keyword evidence="6 10" id="KW-0808">Transferase</keyword>
<evidence type="ECO:0000256" key="4">
    <source>
        <dbReference type="ARBA" id="ARBA00022552"/>
    </source>
</evidence>
<evidence type="ECO:0000256" key="3">
    <source>
        <dbReference type="ARBA" id="ARBA00022490"/>
    </source>
</evidence>
<evidence type="ECO:0000256" key="8">
    <source>
        <dbReference type="ARBA" id="ARBA00025699"/>
    </source>
</evidence>
<evidence type="ECO:0000313" key="12">
    <source>
        <dbReference type="EMBL" id="GMU08874.1"/>
    </source>
</evidence>
<comment type="catalytic activity">
    <reaction evidence="9 10">
        <text>uridine(1498) in 16S rRNA + S-adenosyl-L-methionine = N(3)-methyluridine(1498) in 16S rRNA + S-adenosyl-L-homocysteine + H(+)</text>
        <dbReference type="Rhea" id="RHEA:42920"/>
        <dbReference type="Rhea" id="RHEA-COMP:10283"/>
        <dbReference type="Rhea" id="RHEA-COMP:10284"/>
        <dbReference type="ChEBI" id="CHEBI:15378"/>
        <dbReference type="ChEBI" id="CHEBI:57856"/>
        <dbReference type="ChEBI" id="CHEBI:59789"/>
        <dbReference type="ChEBI" id="CHEBI:65315"/>
        <dbReference type="ChEBI" id="CHEBI:74502"/>
        <dbReference type="EC" id="2.1.1.193"/>
    </reaction>
</comment>
<keyword evidence="5 10" id="KW-0489">Methyltransferase</keyword>
<name>A0ABQ6QXX9_9BACT</name>
<comment type="function">
    <text evidence="8 10">Specifically methylates the N3 position of the uracil ring of uridine 1498 (m3U1498) in 16S rRNA. Acts on the fully assembled 30S ribosomal subunit.</text>
</comment>
<dbReference type="EMBL" id="BTTX01000005">
    <property type="protein sequence ID" value="GMU08874.1"/>
    <property type="molecule type" value="Genomic_DNA"/>
</dbReference>
<dbReference type="InterPro" id="IPR006700">
    <property type="entry name" value="RsmE"/>
</dbReference>
<evidence type="ECO:0000256" key="10">
    <source>
        <dbReference type="PIRNR" id="PIRNR015601"/>
    </source>
</evidence>
<dbReference type="InterPro" id="IPR029028">
    <property type="entry name" value="Alpha/beta_knot_MTases"/>
</dbReference>
<evidence type="ECO:0000259" key="11">
    <source>
        <dbReference type="Pfam" id="PF04452"/>
    </source>
</evidence>
<evidence type="ECO:0000256" key="2">
    <source>
        <dbReference type="ARBA" id="ARBA00005528"/>
    </source>
</evidence>
<organism evidence="12 13">
    <name type="scientific">Corallococcus caeni</name>
    <dbReference type="NCBI Taxonomy" id="3082388"/>
    <lineage>
        <taxon>Bacteria</taxon>
        <taxon>Pseudomonadati</taxon>
        <taxon>Myxococcota</taxon>
        <taxon>Myxococcia</taxon>
        <taxon>Myxococcales</taxon>
        <taxon>Cystobacterineae</taxon>
        <taxon>Myxococcaceae</taxon>
        <taxon>Corallococcus</taxon>
    </lineage>
</organism>
<dbReference type="Proteomes" id="UP001342631">
    <property type="component" value="Unassembled WGS sequence"/>
</dbReference>
<feature type="domain" description="Ribosomal RNA small subunit methyltransferase E methyltransferase" evidence="11">
    <location>
        <begin position="80"/>
        <end position="240"/>
    </location>
</feature>
<dbReference type="PANTHER" id="PTHR30027">
    <property type="entry name" value="RIBOSOMAL RNA SMALL SUBUNIT METHYLTRANSFERASE E"/>
    <property type="match status" value="1"/>
</dbReference>
<dbReference type="CDD" id="cd18084">
    <property type="entry name" value="RsmE-like"/>
    <property type="match status" value="1"/>
</dbReference>
<keyword evidence="13" id="KW-1185">Reference proteome</keyword>